<reference evidence="1" key="1">
    <citation type="submission" date="2023-06" db="EMBL/GenBank/DDBJ databases">
        <title>Genome-scale phylogeny and comparative genomics of the fungal order Sordariales.</title>
        <authorList>
            <consortium name="Lawrence Berkeley National Laboratory"/>
            <person name="Hensen N."/>
            <person name="Bonometti L."/>
            <person name="Westerberg I."/>
            <person name="Brannstrom I.O."/>
            <person name="Guillou S."/>
            <person name="Cros-Aarteil S."/>
            <person name="Calhoun S."/>
            <person name="Haridas S."/>
            <person name="Kuo A."/>
            <person name="Mondo S."/>
            <person name="Pangilinan J."/>
            <person name="Riley R."/>
            <person name="LaButti K."/>
            <person name="Andreopoulos B."/>
            <person name="Lipzen A."/>
            <person name="Chen C."/>
            <person name="Yanf M."/>
            <person name="Daum C."/>
            <person name="Ng V."/>
            <person name="Clum A."/>
            <person name="Steindorff A."/>
            <person name="Ohm R."/>
            <person name="Martin F."/>
            <person name="Silar P."/>
            <person name="Natvig D."/>
            <person name="Lalanne C."/>
            <person name="Gautier V."/>
            <person name="Ament-velasquez S.L."/>
            <person name="Kruys A."/>
            <person name="Hutchinson M.I."/>
            <person name="Powell A.J."/>
            <person name="Barry K."/>
            <person name="Miller A.N."/>
            <person name="Grigoriev I.V."/>
            <person name="Debuchy R."/>
            <person name="Gladieux P."/>
            <person name="Thoren M.H."/>
            <person name="Johannesson H."/>
        </authorList>
    </citation>
    <scope>NUCLEOTIDE SEQUENCE</scope>
    <source>
        <strain evidence="1">SMH2392-1A</strain>
    </source>
</reference>
<dbReference type="AlphaFoldDB" id="A0AA40A4X2"/>
<dbReference type="Proteomes" id="UP001172101">
    <property type="component" value="Unassembled WGS sequence"/>
</dbReference>
<dbReference type="EMBL" id="JAUIRO010000006">
    <property type="protein sequence ID" value="KAK0709332.1"/>
    <property type="molecule type" value="Genomic_DNA"/>
</dbReference>
<comment type="caution">
    <text evidence="1">The sequence shown here is derived from an EMBL/GenBank/DDBJ whole genome shotgun (WGS) entry which is preliminary data.</text>
</comment>
<organism evidence="1 2">
    <name type="scientific">Lasiosphaeria miniovina</name>
    <dbReference type="NCBI Taxonomy" id="1954250"/>
    <lineage>
        <taxon>Eukaryota</taxon>
        <taxon>Fungi</taxon>
        <taxon>Dikarya</taxon>
        <taxon>Ascomycota</taxon>
        <taxon>Pezizomycotina</taxon>
        <taxon>Sordariomycetes</taxon>
        <taxon>Sordariomycetidae</taxon>
        <taxon>Sordariales</taxon>
        <taxon>Lasiosphaeriaceae</taxon>
        <taxon>Lasiosphaeria</taxon>
    </lineage>
</organism>
<dbReference type="RefSeq" id="XP_060292636.1">
    <property type="nucleotide sequence ID" value="XM_060447147.1"/>
</dbReference>
<dbReference type="GeneID" id="85330417"/>
<sequence length="312" mass="33776">MSDTIWSSAIHTSPLTNAKKRNTAHLNLAGIKDVLASCSDDTLKKATVSYLTKERMPSKGTVEVVYTINCSGLHDPIALHINRYDTNERAQNAARGFLNNQQSSHAIAKSSTAIGDVSLQSTSGLYWVSNDVYVELHTEIKLPKGQVIQAIPETLDHGPQTGQLLKDKGPADQVAIPTVAPPAHQARDTILLPLALKLQEHLNKGAVDAAAATAPFPLNCTEKKAIYGKTVLIQVDITPDQRMMVGEAEATSNLTLLLPTHTVHPTDLPNNKANFVFVRSVAQNGKGSFCIYVADKETLQIFHIDKTVTKSS</sequence>
<accession>A0AA40A4X2</accession>
<name>A0AA40A4X2_9PEZI</name>
<proteinExistence type="predicted"/>
<evidence type="ECO:0000313" key="1">
    <source>
        <dbReference type="EMBL" id="KAK0709332.1"/>
    </source>
</evidence>
<protein>
    <submittedName>
        <fullName evidence="1">Uncharacterized protein</fullName>
    </submittedName>
</protein>
<gene>
    <name evidence="1" type="ORF">B0T26DRAFT_805074</name>
</gene>
<keyword evidence="2" id="KW-1185">Reference proteome</keyword>
<evidence type="ECO:0000313" key="2">
    <source>
        <dbReference type="Proteomes" id="UP001172101"/>
    </source>
</evidence>